<proteinExistence type="predicted"/>
<dbReference type="EMBL" id="CP048261">
    <property type="protein sequence ID" value="QST80808.1"/>
    <property type="molecule type" value="Genomic_DNA"/>
</dbReference>
<reference evidence="1" key="2">
    <citation type="submission" date="2020-01" db="EMBL/GenBank/DDBJ databases">
        <authorList>
            <person name="Algora L."/>
            <person name="Schniete J.K."/>
            <person name="MacFadyen A."/>
            <person name="Hoskisson P.A."/>
            <person name="Hunter I.S."/>
            <person name="Herron P.R."/>
        </authorList>
    </citation>
    <scope>NUCLEOTIDE SEQUENCE</scope>
    <source>
        <strain evidence="1">ATCC 10970</strain>
    </source>
</reference>
<protein>
    <submittedName>
        <fullName evidence="1">Uncharacterized protein</fullName>
    </submittedName>
</protein>
<evidence type="ECO:0000313" key="1">
    <source>
        <dbReference type="EMBL" id="QST80808.1"/>
    </source>
</evidence>
<dbReference type="GeneID" id="66854677"/>
<dbReference type="AlphaFoldDB" id="L8ELD6"/>
<accession>L8ELD6</accession>
<name>L8ELD6_STRR1</name>
<organism evidence="1 2">
    <name type="scientific">Streptomyces rimosus subsp. rimosus (strain ATCC 10970 / DSM 40260 / JCM 4667 / NRRL 2234)</name>
    <dbReference type="NCBI Taxonomy" id="1265868"/>
    <lineage>
        <taxon>Bacteria</taxon>
        <taxon>Bacillati</taxon>
        <taxon>Actinomycetota</taxon>
        <taxon>Actinomycetes</taxon>
        <taxon>Kitasatosporales</taxon>
        <taxon>Streptomycetaceae</taxon>
        <taxon>Streptomyces</taxon>
    </lineage>
</organism>
<dbReference type="RefSeq" id="WP_003983859.1">
    <property type="nucleotide sequence ID" value="NZ_CP048261.1"/>
</dbReference>
<sequence length="61" mass="6786">MPSLCAPAPAAPRSVAEVNEEIRAYMQARSGRPLWPEEQMQYEQLLREWAAAVRGDIATTA</sequence>
<reference evidence="1" key="1">
    <citation type="submission" date="2012-12" db="EMBL/GenBank/DDBJ databases">
        <authorList>
            <person name="Pethick F.E."/>
            <person name="MacFadyen A.C."/>
            <person name="Tang Z."/>
            <person name="Sangal V."/>
            <person name="Tze-Tze L."/>
            <person name="Chu J."/>
            <person name="Guo M."/>
            <person name="Kirby R."/>
            <person name="Hoskisson P.A."/>
            <person name="Herron P.R."/>
            <person name="Hunter I.S."/>
        </authorList>
    </citation>
    <scope>NUCLEOTIDE SEQUENCE</scope>
    <source>
        <strain evidence="1">ATCC 10970</strain>
    </source>
</reference>
<reference evidence="1" key="3">
    <citation type="journal article" date="2021" name="bioRxiv">
        <title>Bilateral symmetry of linear streptomycete chromosomes.</title>
        <authorList>
            <person name="Algora-Gallardo L."/>
            <person name="Schniete J.K."/>
            <person name="Mark D.R."/>
            <person name="Hunter I.S."/>
            <person name="Herron P.R."/>
        </authorList>
    </citation>
    <scope>NUCLEOTIDE SEQUENCE</scope>
    <source>
        <strain evidence="1">ATCC 10970</strain>
    </source>
</reference>
<dbReference type="Proteomes" id="UP000011074">
    <property type="component" value="Chromosome"/>
</dbReference>
<evidence type="ECO:0000313" key="2">
    <source>
        <dbReference type="Proteomes" id="UP000011074"/>
    </source>
</evidence>
<gene>
    <name evidence="1" type="ORF">SRIM_012005</name>
</gene>